<name>A0A0F4IZC0_9ACTN</name>
<accession>A0A0F4IZC0</accession>
<feature type="region of interest" description="Disordered" evidence="1">
    <location>
        <begin position="1"/>
        <end position="20"/>
    </location>
</feature>
<dbReference type="OrthoDB" id="4805435at2"/>
<dbReference type="EMBL" id="JZWV01000899">
    <property type="protein sequence ID" value="KJY26833.1"/>
    <property type="molecule type" value="Genomic_DNA"/>
</dbReference>
<evidence type="ECO:0000313" key="3">
    <source>
        <dbReference type="Proteomes" id="UP000033551"/>
    </source>
</evidence>
<dbReference type="Proteomes" id="UP000033551">
    <property type="component" value="Unassembled WGS sequence"/>
</dbReference>
<dbReference type="AlphaFoldDB" id="A0A0F4IZC0"/>
<organism evidence="2 3">
    <name type="scientific">Streptomyces katrae</name>
    <dbReference type="NCBI Taxonomy" id="68223"/>
    <lineage>
        <taxon>Bacteria</taxon>
        <taxon>Bacillati</taxon>
        <taxon>Actinomycetota</taxon>
        <taxon>Actinomycetes</taxon>
        <taxon>Kitasatosporales</taxon>
        <taxon>Streptomycetaceae</taxon>
        <taxon>Streptomyces</taxon>
    </lineage>
</organism>
<evidence type="ECO:0000313" key="2">
    <source>
        <dbReference type="EMBL" id="KJY26833.1"/>
    </source>
</evidence>
<keyword evidence="3" id="KW-1185">Reference proteome</keyword>
<proteinExistence type="predicted"/>
<gene>
    <name evidence="2" type="ORF">VR44_29110</name>
</gene>
<dbReference type="PATRIC" id="fig|68223.7.peg.2157"/>
<evidence type="ECO:0000256" key="1">
    <source>
        <dbReference type="SAM" id="MobiDB-lite"/>
    </source>
</evidence>
<feature type="compositionally biased region" description="Polar residues" evidence="1">
    <location>
        <begin position="1"/>
        <end position="10"/>
    </location>
</feature>
<protein>
    <submittedName>
        <fullName evidence="2">Uncharacterized protein</fullName>
    </submittedName>
</protein>
<comment type="caution">
    <text evidence="2">The sequence shown here is derived from an EMBL/GenBank/DDBJ whole genome shotgun (WGS) entry which is preliminary data.</text>
</comment>
<sequence>MLILRNTSGELEQPIRTDRGDSEAGRAMIERARALVGHRVRVYRLNERMASNAKLEVRIVVHLADYGLDTDPIHENSAKQNVLAAAEGDTAVAQHAWAEAGLPESGSVTVRQLADALARLPHANG</sequence>
<reference evidence="2 3" key="1">
    <citation type="submission" date="2015-02" db="EMBL/GenBank/DDBJ databases">
        <authorList>
            <person name="Ju K.-S."/>
            <person name="Doroghazi J.R."/>
            <person name="Metcalf W."/>
        </authorList>
    </citation>
    <scope>NUCLEOTIDE SEQUENCE [LARGE SCALE GENOMIC DNA]</scope>
    <source>
        <strain evidence="2 3">NRRL ISP-5550</strain>
    </source>
</reference>
<dbReference type="RefSeq" id="WP_045950599.1">
    <property type="nucleotide sequence ID" value="NZ_JZWV01000899.1"/>
</dbReference>